<evidence type="ECO:0000313" key="7">
    <source>
        <dbReference type="EMBL" id="CEP08617.1"/>
    </source>
</evidence>
<feature type="region of interest" description="Disordered" evidence="5">
    <location>
        <begin position="313"/>
        <end position="337"/>
    </location>
</feature>
<protein>
    <recommendedName>
        <fullName evidence="6">HTH APSES-type domain-containing protein</fullName>
    </recommendedName>
</protein>
<evidence type="ECO:0000256" key="4">
    <source>
        <dbReference type="ARBA" id="ARBA00023163"/>
    </source>
</evidence>
<dbReference type="InterPro" id="IPR029790">
    <property type="entry name" value="EFG1/Phd1/StuA"/>
</dbReference>
<dbReference type="Pfam" id="PF04383">
    <property type="entry name" value="KilA-N"/>
    <property type="match status" value="1"/>
</dbReference>
<keyword evidence="3" id="KW-0238">DNA-binding</keyword>
<feature type="region of interest" description="Disordered" evidence="5">
    <location>
        <begin position="63"/>
        <end position="95"/>
    </location>
</feature>
<evidence type="ECO:0000256" key="1">
    <source>
        <dbReference type="ARBA" id="ARBA00007247"/>
    </source>
</evidence>
<feature type="domain" description="HTH APSES-type" evidence="6">
    <location>
        <begin position="188"/>
        <end position="294"/>
    </location>
</feature>
<proteinExistence type="inferred from homology"/>
<dbReference type="InterPro" id="IPR003163">
    <property type="entry name" value="Tscrpt_reg_HTH_APSES-type"/>
</dbReference>
<evidence type="ECO:0000256" key="2">
    <source>
        <dbReference type="ARBA" id="ARBA00023015"/>
    </source>
</evidence>
<dbReference type="SUPFAM" id="SSF54616">
    <property type="entry name" value="DNA-binding domain of Mlu1-box binding protein MBP1"/>
    <property type="match status" value="1"/>
</dbReference>
<reference evidence="7 8" key="1">
    <citation type="submission" date="2014-09" db="EMBL/GenBank/DDBJ databases">
        <authorList>
            <person name="Ellenberger Sabrina"/>
        </authorList>
    </citation>
    <scope>NUCLEOTIDE SEQUENCE [LARGE SCALE GENOMIC DNA]</scope>
    <source>
        <strain evidence="7 8">CBS 412.66</strain>
    </source>
</reference>
<evidence type="ECO:0000313" key="8">
    <source>
        <dbReference type="Proteomes" id="UP000054107"/>
    </source>
</evidence>
<dbReference type="PROSITE" id="PS51299">
    <property type="entry name" value="HTH_APSES"/>
    <property type="match status" value="1"/>
</dbReference>
<accession>A0A0B7MU17</accession>
<dbReference type="GO" id="GO:0045944">
    <property type="term" value="P:positive regulation of transcription by RNA polymerase II"/>
    <property type="evidence" value="ECO:0007669"/>
    <property type="project" value="TreeGrafter"/>
</dbReference>
<keyword evidence="4" id="KW-0804">Transcription</keyword>
<evidence type="ECO:0000256" key="5">
    <source>
        <dbReference type="SAM" id="MobiDB-lite"/>
    </source>
</evidence>
<dbReference type="InterPro" id="IPR036887">
    <property type="entry name" value="HTH_APSES_sf"/>
</dbReference>
<sequence length="460" mass="52277">MFSYDDPIFQANNNSPVKDTGFTELTCTASPNTTNTINYNNDGPMYPFNDMLYSLAQQNVSTTDLDAQQHHHHSSMVSNHQQHQQQQAWRDQQRQQPTNLCFTTDTQQQDQSPYHHYNNSPFSSPLIYSNNTMIINTASQRSSIQSLASVHPIPSAPPSLQQEQQKLQYPQYQHQQHHQQQQTAQSPRITTSLWDDEETVCYQVDVRGICVARRQDNDMVNGTKLLNVTGMSRGKRDGILKNEKGRVVVKVGAMHLKGVWVTFARAKALAIQYNIVDQLHPLFVDDPASHFYSKQVAHNYYIPNHPIYLQSQDSFHQQHQQHQLQQNTRSSSSAYSIYSNNNSSSSLEFPVFHSASSSLSNYPHYQPQQHQHHLHSESQVRQSQEFHYNLLAAPSVPSMIPAQQHQMPLYEYTTSTTTSPTNSVAHHSIPITANTSITTATTSTTLNPAIMTTDSIMTHY</sequence>
<dbReference type="SMART" id="SM01252">
    <property type="entry name" value="KilA-N"/>
    <property type="match status" value="1"/>
</dbReference>
<gene>
    <name evidence="7" type="primary">PARPA_01957.1 scaffold 1908</name>
</gene>
<dbReference type="AlphaFoldDB" id="A0A0B7MU17"/>
<keyword evidence="2" id="KW-0805">Transcription regulation</keyword>
<keyword evidence="8" id="KW-1185">Reference proteome</keyword>
<dbReference type="Proteomes" id="UP000054107">
    <property type="component" value="Unassembled WGS sequence"/>
</dbReference>
<feature type="compositionally biased region" description="Low complexity" evidence="5">
    <location>
        <begin position="161"/>
        <end position="185"/>
    </location>
</feature>
<name>A0A0B7MU17_9FUNG</name>
<dbReference type="EMBL" id="LN719792">
    <property type="protein sequence ID" value="CEP08617.1"/>
    <property type="molecule type" value="Genomic_DNA"/>
</dbReference>
<dbReference type="PANTHER" id="PTHR47792:SF1">
    <property type="entry name" value="PROTEIN SOK2-RELATED"/>
    <property type="match status" value="1"/>
</dbReference>
<dbReference type="PANTHER" id="PTHR47792">
    <property type="entry name" value="PROTEIN SOK2-RELATED"/>
    <property type="match status" value="1"/>
</dbReference>
<evidence type="ECO:0000256" key="3">
    <source>
        <dbReference type="ARBA" id="ARBA00023125"/>
    </source>
</evidence>
<dbReference type="GO" id="GO:0003700">
    <property type="term" value="F:DNA-binding transcription factor activity"/>
    <property type="evidence" value="ECO:0007669"/>
    <property type="project" value="TreeGrafter"/>
</dbReference>
<dbReference type="STRING" id="35722.A0A0B7MU17"/>
<dbReference type="InterPro" id="IPR018004">
    <property type="entry name" value="KilA/APSES_HTH"/>
</dbReference>
<dbReference type="Gene3D" id="3.10.260.10">
    <property type="entry name" value="Transcription regulator HTH, APSES-type DNA-binding domain"/>
    <property type="match status" value="1"/>
</dbReference>
<feature type="compositionally biased region" description="Low complexity" evidence="5">
    <location>
        <begin position="75"/>
        <end position="95"/>
    </location>
</feature>
<dbReference type="OrthoDB" id="5407653at2759"/>
<dbReference type="GO" id="GO:0043565">
    <property type="term" value="F:sequence-specific DNA binding"/>
    <property type="evidence" value="ECO:0007669"/>
    <property type="project" value="TreeGrafter"/>
</dbReference>
<dbReference type="GO" id="GO:0005634">
    <property type="term" value="C:nucleus"/>
    <property type="evidence" value="ECO:0007669"/>
    <property type="project" value="TreeGrafter"/>
</dbReference>
<comment type="similarity">
    <text evidence="1">Belongs to the EFG1/PHD1/stuA family.</text>
</comment>
<organism evidence="7 8">
    <name type="scientific">Parasitella parasitica</name>
    <dbReference type="NCBI Taxonomy" id="35722"/>
    <lineage>
        <taxon>Eukaryota</taxon>
        <taxon>Fungi</taxon>
        <taxon>Fungi incertae sedis</taxon>
        <taxon>Mucoromycota</taxon>
        <taxon>Mucoromycotina</taxon>
        <taxon>Mucoromycetes</taxon>
        <taxon>Mucorales</taxon>
        <taxon>Mucorineae</taxon>
        <taxon>Mucoraceae</taxon>
        <taxon>Parasitella</taxon>
    </lineage>
</organism>
<feature type="region of interest" description="Disordered" evidence="5">
    <location>
        <begin position="151"/>
        <end position="187"/>
    </location>
</feature>
<evidence type="ECO:0000259" key="6">
    <source>
        <dbReference type="PROSITE" id="PS51299"/>
    </source>
</evidence>